<evidence type="ECO:0000313" key="2">
    <source>
        <dbReference type="Proteomes" id="UP001420932"/>
    </source>
</evidence>
<evidence type="ECO:0000313" key="1">
    <source>
        <dbReference type="EMBL" id="KAK9161173.1"/>
    </source>
</evidence>
<keyword evidence="2" id="KW-1185">Reference proteome</keyword>
<protein>
    <submittedName>
        <fullName evidence="1">Uncharacterized protein</fullName>
    </submittedName>
</protein>
<organism evidence="1 2">
    <name type="scientific">Stephania yunnanensis</name>
    <dbReference type="NCBI Taxonomy" id="152371"/>
    <lineage>
        <taxon>Eukaryota</taxon>
        <taxon>Viridiplantae</taxon>
        <taxon>Streptophyta</taxon>
        <taxon>Embryophyta</taxon>
        <taxon>Tracheophyta</taxon>
        <taxon>Spermatophyta</taxon>
        <taxon>Magnoliopsida</taxon>
        <taxon>Ranunculales</taxon>
        <taxon>Menispermaceae</taxon>
        <taxon>Menispermoideae</taxon>
        <taxon>Cissampelideae</taxon>
        <taxon>Stephania</taxon>
    </lineage>
</organism>
<reference evidence="1 2" key="1">
    <citation type="submission" date="2024-01" db="EMBL/GenBank/DDBJ databases">
        <title>Genome assemblies of Stephania.</title>
        <authorList>
            <person name="Yang L."/>
        </authorList>
    </citation>
    <scope>NUCLEOTIDE SEQUENCE [LARGE SCALE GENOMIC DNA]</scope>
    <source>
        <strain evidence="1">YNDBR</strain>
        <tissue evidence="1">Leaf</tissue>
    </source>
</reference>
<dbReference type="EMBL" id="JBBNAF010000003">
    <property type="protein sequence ID" value="KAK9161173.1"/>
    <property type="molecule type" value="Genomic_DNA"/>
</dbReference>
<sequence length="66" mass="7578">MIIMSIYIPGFLLGGRLAPELRGRKNPVPLHDFWLEWSRKNAFIPGPPHTTFVCDLTFKLGFEDGY</sequence>
<name>A0AAP0KYM0_9MAGN</name>
<comment type="caution">
    <text evidence="1">The sequence shown here is derived from an EMBL/GenBank/DDBJ whole genome shotgun (WGS) entry which is preliminary data.</text>
</comment>
<accession>A0AAP0KYM0</accession>
<dbReference type="AlphaFoldDB" id="A0AAP0KYM0"/>
<dbReference type="Proteomes" id="UP001420932">
    <property type="component" value="Unassembled WGS sequence"/>
</dbReference>
<proteinExistence type="predicted"/>
<gene>
    <name evidence="1" type="ORF">Syun_007514</name>
</gene>